<keyword evidence="4" id="KW-1185">Reference proteome</keyword>
<evidence type="ECO:0000256" key="2">
    <source>
        <dbReference type="SAM" id="Phobius"/>
    </source>
</evidence>
<name>A0A0L0SJG7_ALLM3</name>
<dbReference type="EMBL" id="GG745340">
    <property type="protein sequence ID" value="KNE62643.1"/>
    <property type="molecule type" value="Genomic_DNA"/>
</dbReference>
<gene>
    <name evidence="3" type="ORF">AMAG_07839</name>
</gene>
<proteinExistence type="predicted"/>
<accession>A0A0L0SJG7</accession>
<feature type="region of interest" description="Disordered" evidence="1">
    <location>
        <begin position="161"/>
        <end position="196"/>
    </location>
</feature>
<feature type="region of interest" description="Disordered" evidence="1">
    <location>
        <begin position="1"/>
        <end position="25"/>
    </location>
</feature>
<dbReference type="Proteomes" id="UP000054350">
    <property type="component" value="Unassembled WGS sequence"/>
</dbReference>
<keyword evidence="2" id="KW-0472">Membrane</keyword>
<keyword evidence="2" id="KW-0812">Transmembrane</keyword>
<sequence length="196" mass="20654">MSDRILPPSPTSTAPPADPPAAAPALNASPALTPVAPTTSTSQLTILFYLGAVALVMAYFAVQILYHSPWFAQHFPSLAPKTSTTPGGTRTAVVKPMAPPAAEIMSHAQRRAWGWHAVRHPGHVVLSVERARSDEPFDVSAAAQLPAYSPGRGSPLLAAVAPAARRHGPENARRPLGTDVEVERSATRPHMSEASL</sequence>
<dbReference type="VEuPathDB" id="FungiDB:AMAG_07839"/>
<evidence type="ECO:0000313" key="3">
    <source>
        <dbReference type="EMBL" id="KNE62643.1"/>
    </source>
</evidence>
<keyword evidence="2" id="KW-1133">Transmembrane helix</keyword>
<organism evidence="3 4">
    <name type="scientific">Allomyces macrogynus (strain ATCC 38327)</name>
    <name type="common">Allomyces javanicus var. macrogynus</name>
    <dbReference type="NCBI Taxonomy" id="578462"/>
    <lineage>
        <taxon>Eukaryota</taxon>
        <taxon>Fungi</taxon>
        <taxon>Fungi incertae sedis</taxon>
        <taxon>Blastocladiomycota</taxon>
        <taxon>Blastocladiomycetes</taxon>
        <taxon>Blastocladiales</taxon>
        <taxon>Blastocladiaceae</taxon>
        <taxon>Allomyces</taxon>
    </lineage>
</organism>
<dbReference type="OrthoDB" id="10394656at2759"/>
<evidence type="ECO:0000313" key="4">
    <source>
        <dbReference type="Proteomes" id="UP000054350"/>
    </source>
</evidence>
<dbReference type="AlphaFoldDB" id="A0A0L0SJG7"/>
<feature type="transmembrane region" description="Helical" evidence="2">
    <location>
        <begin position="46"/>
        <end position="66"/>
    </location>
</feature>
<protein>
    <submittedName>
        <fullName evidence="3">Uncharacterized protein</fullName>
    </submittedName>
</protein>
<reference evidence="3 4" key="1">
    <citation type="submission" date="2009-11" db="EMBL/GenBank/DDBJ databases">
        <title>Annotation of Allomyces macrogynus ATCC 38327.</title>
        <authorList>
            <consortium name="The Broad Institute Genome Sequencing Platform"/>
            <person name="Russ C."/>
            <person name="Cuomo C."/>
            <person name="Burger G."/>
            <person name="Gray M.W."/>
            <person name="Holland P.W.H."/>
            <person name="King N."/>
            <person name="Lang F.B.F."/>
            <person name="Roger A.J."/>
            <person name="Ruiz-Trillo I."/>
            <person name="Young S.K."/>
            <person name="Zeng Q."/>
            <person name="Gargeya S."/>
            <person name="Fitzgerald M."/>
            <person name="Haas B."/>
            <person name="Abouelleil A."/>
            <person name="Alvarado L."/>
            <person name="Arachchi H.M."/>
            <person name="Berlin A."/>
            <person name="Chapman S.B."/>
            <person name="Gearin G."/>
            <person name="Goldberg J."/>
            <person name="Griggs A."/>
            <person name="Gujja S."/>
            <person name="Hansen M."/>
            <person name="Heiman D."/>
            <person name="Howarth C."/>
            <person name="Larimer J."/>
            <person name="Lui A."/>
            <person name="MacDonald P.J.P."/>
            <person name="McCowen C."/>
            <person name="Montmayeur A."/>
            <person name="Murphy C."/>
            <person name="Neiman D."/>
            <person name="Pearson M."/>
            <person name="Priest M."/>
            <person name="Roberts A."/>
            <person name="Saif S."/>
            <person name="Shea T."/>
            <person name="Sisk P."/>
            <person name="Stolte C."/>
            <person name="Sykes S."/>
            <person name="Wortman J."/>
            <person name="Nusbaum C."/>
            <person name="Birren B."/>
        </authorList>
    </citation>
    <scope>NUCLEOTIDE SEQUENCE [LARGE SCALE GENOMIC DNA]</scope>
    <source>
        <strain evidence="3 4">ATCC 38327</strain>
    </source>
</reference>
<reference evidence="4" key="2">
    <citation type="submission" date="2009-11" db="EMBL/GenBank/DDBJ databases">
        <title>The Genome Sequence of Allomyces macrogynus strain ATCC 38327.</title>
        <authorList>
            <consortium name="The Broad Institute Genome Sequencing Platform"/>
            <person name="Russ C."/>
            <person name="Cuomo C."/>
            <person name="Shea T."/>
            <person name="Young S.K."/>
            <person name="Zeng Q."/>
            <person name="Koehrsen M."/>
            <person name="Haas B."/>
            <person name="Borodovsky M."/>
            <person name="Guigo R."/>
            <person name="Alvarado L."/>
            <person name="Berlin A."/>
            <person name="Borenstein D."/>
            <person name="Chen Z."/>
            <person name="Engels R."/>
            <person name="Freedman E."/>
            <person name="Gellesch M."/>
            <person name="Goldberg J."/>
            <person name="Griggs A."/>
            <person name="Gujja S."/>
            <person name="Heiman D."/>
            <person name="Hepburn T."/>
            <person name="Howarth C."/>
            <person name="Jen D."/>
            <person name="Larson L."/>
            <person name="Lewis B."/>
            <person name="Mehta T."/>
            <person name="Park D."/>
            <person name="Pearson M."/>
            <person name="Roberts A."/>
            <person name="Saif S."/>
            <person name="Shenoy N."/>
            <person name="Sisk P."/>
            <person name="Stolte C."/>
            <person name="Sykes S."/>
            <person name="Walk T."/>
            <person name="White J."/>
            <person name="Yandava C."/>
            <person name="Burger G."/>
            <person name="Gray M.W."/>
            <person name="Holland P.W.H."/>
            <person name="King N."/>
            <person name="Lang F.B.F."/>
            <person name="Roger A.J."/>
            <person name="Ruiz-Trillo I."/>
            <person name="Lander E."/>
            <person name="Nusbaum C."/>
        </authorList>
    </citation>
    <scope>NUCLEOTIDE SEQUENCE [LARGE SCALE GENOMIC DNA]</scope>
    <source>
        <strain evidence="4">ATCC 38327</strain>
    </source>
</reference>
<evidence type="ECO:0000256" key="1">
    <source>
        <dbReference type="SAM" id="MobiDB-lite"/>
    </source>
</evidence>